<dbReference type="OrthoDB" id="8949730at2"/>
<dbReference type="Proteomes" id="UP000318199">
    <property type="component" value="Unassembled WGS sequence"/>
</dbReference>
<comment type="caution">
    <text evidence="3">The sequence shown here is derived from an EMBL/GenBank/DDBJ whole genome shotgun (WGS) entry which is preliminary data.</text>
</comment>
<feature type="chain" id="PRO_5022008597" description="Lipoprotein" evidence="2">
    <location>
        <begin position="23"/>
        <end position="292"/>
    </location>
</feature>
<evidence type="ECO:0008006" key="5">
    <source>
        <dbReference type="Google" id="ProtNLM"/>
    </source>
</evidence>
<reference evidence="3 4" key="1">
    <citation type="submission" date="2019-07" db="EMBL/GenBank/DDBJ databases">
        <title>Caenimonas sedimenti sp. nov., isolated from activated sludge.</title>
        <authorList>
            <person name="Xu J."/>
        </authorList>
    </citation>
    <scope>NUCLEOTIDE SEQUENCE [LARGE SCALE GENOMIC DNA]</scope>
    <source>
        <strain evidence="3 4">HX-9-20</strain>
    </source>
</reference>
<name>A0A562ZR78_9BURK</name>
<feature type="region of interest" description="Disordered" evidence="1">
    <location>
        <begin position="273"/>
        <end position="292"/>
    </location>
</feature>
<keyword evidence="2" id="KW-0732">Signal</keyword>
<evidence type="ECO:0000256" key="2">
    <source>
        <dbReference type="SAM" id="SignalP"/>
    </source>
</evidence>
<feature type="signal peptide" evidence="2">
    <location>
        <begin position="1"/>
        <end position="22"/>
    </location>
</feature>
<protein>
    <recommendedName>
        <fullName evidence="5">Lipoprotein</fullName>
    </recommendedName>
</protein>
<gene>
    <name evidence="3" type="ORF">FN976_12920</name>
</gene>
<proteinExistence type="predicted"/>
<keyword evidence="4" id="KW-1185">Reference proteome</keyword>
<dbReference type="EMBL" id="VOBQ01000010">
    <property type="protein sequence ID" value="TWO70861.1"/>
    <property type="molecule type" value="Genomic_DNA"/>
</dbReference>
<dbReference type="PROSITE" id="PS51257">
    <property type="entry name" value="PROKAR_LIPOPROTEIN"/>
    <property type="match status" value="1"/>
</dbReference>
<evidence type="ECO:0000256" key="1">
    <source>
        <dbReference type="SAM" id="MobiDB-lite"/>
    </source>
</evidence>
<evidence type="ECO:0000313" key="4">
    <source>
        <dbReference type="Proteomes" id="UP000318199"/>
    </source>
</evidence>
<accession>A0A562ZR78</accession>
<dbReference type="AlphaFoldDB" id="A0A562ZR78"/>
<dbReference type="RefSeq" id="WP_145893450.1">
    <property type="nucleotide sequence ID" value="NZ_VOBQ01000010.1"/>
</dbReference>
<sequence length="292" mass="30019">MAPRFLAVLLAFLLAACGGGEAPSAAGSAQKAAVSTFQGTGTYWVPAEPGTGFFFEAQGSTGVITFYTFADDGRPDWVAGNGFFSDGGGAKFHFSGNLQRNSGGQTATSTVPKTPTSMPAGTVTVVFEGDQAQVQLAGRSYTAERFFRTGQGTAPTAQQPETGIYWNPAEGGRGFTIEVNSNVATVAIFHYADDGRPTWNLTAMQLSGGSAVGASGDLFGYTGGQTLTGSYKKPTSSMGGRFALSFSAACSGQLGFPGMAPIPVQRFPFGSLPAGSECRTPQTGTPQGPIGY</sequence>
<organism evidence="3 4">
    <name type="scientific">Caenimonas sedimenti</name>
    <dbReference type="NCBI Taxonomy" id="2596921"/>
    <lineage>
        <taxon>Bacteria</taxon>
        <taxon>Pseudomonadati</taxon>
        <taxon>Pseudomonadota</taxon>
        <taxon>Betaproteobacteria</taxon>
        <taxon>Burkholderiales</taxon>
        <taxon>Comamonadaceae</taxon>
        <taxon>Caenimonas</taxon>
    </lineage>
</organism>
<evidence type="ECO:0000313" key="3">
    <source>
        <dbReference type="EMBL" id="TWO70861.1"/>
    </source>
</evidence>